<dbReference type="PIRSF" id="PIRSF000193">
    <property type="entry name" value="Pyrrol-5-carb_rd"/>
    <property type="match status" value="1"/>
</dbReference>
<comment type="similarity">
    <text evidence="1">Belongs to the pyrroline-5-carboxylate reductase family.</text>
</comment>
<accession>A0A6J6HGB5</accession>
<proteinExistence type="inferred from homology"/>
<sequence>MTRIAVLGGGVMGEALIAGLLELTPAPSIVVVEKREERAAELVRTYSIDVAEAHSAVADAEVVIVVVKPQDMREALAQVATSIPQGALVISIAAGVTTATIESIVPQAAVVRAMPNTPAQIQMGVIGVSAGSSCEKEELLKAEILLSAVGTVLQVPESLQDAITATSGSGPAYVFYLAEAMMRGAELAGLSAQDARSAVVQTILGSAELLAGSSESPESLRAKVTSPNGTTAAAIATFDELHVRESIVAGMIAARDRSIELSQS</sequence>
<dbReference type="AlphaFoldDB" id="A0A6J6HGB5"/>
<dbReference type="NCBIfam" id="TIGR00112">
    <property type="entry name" value="proC"/>
    <property type="match status" value="1"/>
</dbReference>
<dbReference type="SUPFAM" id="SSF51735">
    <property type="entry name" value="NAD(P)-binding Rossmann-fold domains"/>
    <property type="match status" value="1"/>
</dbReference>
<dbReference type="Gene3D" id="3.40.50.720">
    <property type="entry name" value="NAD(P)-binding Rossmann-like Domain"/>
    <property type="match status" value="1"/>
</dbReference>
<dbReference type="FunFam" id="1.10.3730.10:FF:000001">
    <property type="entry name" value="Pyrroline-5-carboxylate reductase"/>
    <property type="match status" value="1"/>
</dbReference>
<dbReference type="PANTHER" id="PTHR11645">
    <property type="entry name" value="PYRROLINE-5-CARBOXYLATE REDUCTASE"/>
    <property type="match status" value="1"/>
</dbReference>
<evidence type="ECO:0000256" key="2">
    <source>
        <dbReference type="ARBA" id="ARBA00022857"/>
    </source>
</evidence>
<evidence type="ECO:0000256" key="3">
    <source>
        <dbReference type="ARBA" id="ARBA00023002"/>
    </source>
</evidence>
<dbReference type="EMBL" id="CAEZVB010000002">
    <property type="protein sequence ID" value="CAB4612761.1"/>
    <property type="molecule type" value="Genomic_DNA"/>
</dbReference>
<dbReference type="InterPro" id="IPR000304">
    <property type="entry name" value="Pyrroline-COOH_reductase"/>
</dbReference>
<dbReference type="GO" id="GO:0004735">
    <property type="term" value="F:pyrroline-5-carboxylate reductase activity"/>
    <property type="evidence" value="ECO:0007669"/>
    <property type="project" value="InterPro"/>
</dbReference>
<organism evidence="6">
    <name type="scientific">freshwater metagenome</name>
    <dbReference type="NCBI Taxonomy" id="449393"/>
    <lineage>
        <taxon>unclassified sequences</taxon>
        <taxon>metagenomes</taxon>
        <taxon>ecological metagenomes</taxon>
    </lineage>
</organism>
<evidence type="ECO:0000259" key="4">
    <source>
        <dbReference type="Pfam" id="PF03807"/>
    </source>
</evidence>
<evidence type="ECO:0000313" key="7">
    <source>
        <dbReference type="EMBL" id="CAB4913469.1"/>
    </source>
</evidence>
<dbReference type="GO" id="GO:0055129">
    <property type="term" value="P:L-proline biosynthetic process"/>
    <property type="evidence" value="ECO:0007669"/>
    <property type="project" value="TreeGrafter"/>
</dbReference>
<dbReference type="InterPro" id="IPR029036">
    <property type="entry name" value="P5CR_dimer"/>
</dbReference>
<reference evidence="6" key="1">
    <citation type="submission" date="2020-05" db="EMBL/GenBank/DDBJ databases">
        <authorList>
            <person name="Chiriac C."/>
            <person name="Salcher M."/>
            <person name="Ghai R."/>
            <person name="Kavagutti S V."/>
        </authorList>
    </citation>
    <scope>NUCLEOTIDE SEQUENCE</scope>
</reference>
<feature type="domain" description="Pyrroline-5-carboxylate reductase dimerisation" evidence="5">
    <location>
        <begin position="157"/>
        <end position="261"/>
    </location>
</feature>
<dbReference type="PANTHER" id="PTHR11645:SF0">
    <property type="entry name" value="PYRROLINE-5-CARBOXYLATE REDUCTASE 3"/>
    <property type="match status" value="1"/>
</dbReference>
<dbReference type="PROSITE" id="PS00521">
    <property type="entry name" value="P5CR"/>
    <property type="match status" value="1"/>
</dbReference>
<dbReference type="InterPro" id="IPR036291">
    <property type="entry name" value="NAD(P)-bd_dom_sf"/>
</dbReference>
<dbReference type="Pfam" id="PF14748">
    <property type="entry name" value="P5CR_dimer"/>
    <property type="match status" value="1"/>
</dbReference>
<protein>
    <submittedName>
        <fullName evidence="6">Unannotated protein</fullName>
    </submittedName>
</protein>
<dbReference type="SUPFAM" id="SSF48179">
    <property type="entry name" value="6-phosphogluconate dehydrogenase C-terminal domain-like"/>
    <property type="match status" value="1"/>
</dbReference>
<gene>
    <name evidence="6" type="ORF">UFOPK1908_00168</name>
    <name evidence="7" type="ORF">UFOPK3576_01281</name>
</gene>
<name>A0A6J6HGB5_9ZZZZ</name>
<feature type="domain" description="Pyrroline-5-carboxylate reductase catalytic N-terminal" evidence="4">
    <location>
        <begin position="3"/>
        <end position="95"/>
    </location>
</feature>
<dbReference type="InterPro" id="IPR053790">
    <property type="entry name" value="P5CR-like_CS"/>
</dbReference>
<dbReference type="Gene3D" id="1.10.3730.10">
    <property type="entry name" value="ProC C-terminal domain-like"/>
    <property type="match status" value="1"/>
</dbReference>
<evidence type="ECO:0000256" key="1">
    <source>
        <dbReference type="ARBA" id="ARBA00005525"/>
    </source>
</evidence>
<evidence type="ECO:0000313" key="6">
    <source>
        <dbReference type="EMBL" id="CAB4612761.1"/>
    </source>
</evidence>
<dbReference type="Pfam" id="PF03807">
    <property type="entry name" value="F420_oxidored"/>
    <property type="match status" value="1"/>
</dbReference>
<evidence type="ECO:0000259" key="5">
    <source>
        <dbReference type="Pfam" id="PF14748"/>
    </source>
</evidence>
<dbReference type="InterPro" id="IPR028939">
    <property type="entry name" value="P5C_Rdtase_cat_N"/>
</dbReference>
<dbReference type="HAMAP" id="MF_01925">
    <property type="entry name" value="P5C_reductase"/>
    <property type="match status" value="1"/>
</dbReference>
<keyword evidence="3" id="KW-0560">Oxidoreductase</keyword>
<dbReference type="InterPro" id="IPR008927">
    <property type="entry name" value="6-PGluconate_DH-like_C_sf"/>
</dbReference>
<dbReference type="EMBL" id="CAFBMO010000061">
    <property type="protein sequence ID" value="CAB4913469.1"/>
    <property type="molecule type" value="Genomic_DNA"/>
</dbReference>
<keyword evidence="2" id="KW-0521">NADP</keyword>